<name>H0GH77_SACCK</name>
<dbReference type="EMBL" id="AGVY01000027">
    <property type="protein sequence ID" value="EHN06894.1"/>
    <property type="molecule type" value="Genomic_DNA"/>
</dbReference>
<accession>H0GH77</accession>
<keyword evidence="2" id="KW-1185">Reference proteome</keyword>
<dbReference type="OrthoDB" id="10342778at2759"/>
<organism evidence="1 2">
    <name type="scientific">Saccharomyces cerevisiae x Saccharomyces kudriavzevii (strain VIN7)</name>
    <name type="common">Yeast</name>
    <dbReference type="NCBI Taxonomy" id="1095631"/>
    <lineage>
        <taxon>Eukaryota</taxon>
        <taxon>Fungi</taxon>
        <taxon>Dikarya</taxon>
        <taxon>Ascomycota</taxon>
        <taxon>Saccharomycotina</taxon>
        <taxon>Saccharomycetes</taxon>
        <taxon>Saccharomycetales</taxon>
        <taxon>Saccharomycetaceae</taxon>
        <taxon>Saccharomyces</taxon>
    </lineage>
</organism>
<evidence type="ECO:0000313" key="1">
    <source>
        <dbReference type="EMBL" id="EHN06894.1"/>
    </source>
</evidence>
<protein>
    <submittedName>
        <fullName evidence="1">Rsc30p</fullName>
    </submittedName>
</protein>
<dbReference type="PhylomeDB" id="H0GH77"/>
<reference evidence="1 2" key="1">
    <citation type="journal article" date="2012" name="FEMS Yeast Res.">
        <title>The genome sequence of the wine yeast VIN7 reveals an allotriploid hybrid genome with Saccharomyces cerevisiae and Saccharomyces kudriavzevii origins.</title>
        <authorList>
            <person name="Borneman A.R."/>
            <person name="Desany B.A."/>
            <person name="Riches D."/>
            <person name="Affourtit J.P."/>
            <person name="Forgan A.H."/>
            <person name="Pretorius I.S."/>
            <person name="Egholm M."/>
            <person name="Chambers P.J."/>
        </authorList>
    </citation>
    <scope>NUCLEOTIDE SEQUENCE [LARGE SCALE GENOMIC DNA]</scope>
    <source>
        <strain evidence="1 2">VIN7</strain>
    </source>
</reference>
<sequence>MKIISNMHIFYSITFNFIFPIKSIKSFSSGNNRFHSNGKEFLFANHFIEILQNFIAITFAIFQRCEVILYDEFYKNLSNEEINVQLLLIHDKILEILKKIEIIVSFLRDEMNSNGNFKSIKGFNKVLNLIKYMLRFSKKKQNFARNSDNNNVTDYSQSAKNKNVLLKFPVSELNRIYLKFKEISDFLMEREVFQRSIIIDKDLESDNLGITTANFNDFYDAFYN</sequence>
<gene>
    <name evidence="1" type="ORF">VIN7_2152</name>
</gene>
<dbReference type="Proteomes" id="UP000009009">
    <property type="component" value="Unassembled WGS sequence"/>
</dbReference>
<proteinExistence type="predicted"/>
<dbReference type="AlphaFoldDB" id="H0GH77"/>
<evidence type="ECO:0000313" key="2">
    <source>
        <dbReference type="Proteomes" id="UP000009009"/>
    </source>
</evidence>
<dbReference type="HOGENOM" id="CLU_1235660_0_0_1"/>
<comment type="caution">
    <text evidence="1">The sequence shown here is derived from an EMBL/GenBank/DDBJ whole genome shotgun (WGS) entry which is preliminary data.</text>
</comment>